<dbReference type="RefSeq" id="WP_199037188.1">
    <property type="nucleotide sequence ID" value="NZ_JAELXS010000004.1"/>
</dbReference>
<evidence type="ECO:0000313" key="2">
    <source>
        <dbReference type="Proteomes" id="UP000640426"/>
    </source>
</evidence>
<organism evidence="1 2">
    <name type="scientific">Sphingomonas mollis</name>
    <dbReference type="NCBI Taxonomy" id="2795726"/>
    <lineage>
        <taxon>Bacteria</taxon>
        <taxon>Pseudomonadati</taxon>
        <taxon>Pseudomonadota</taxon>
        <taxon>Alphaproteobacteria</taxon>
        <taxon>Sphingomonadales</taxon>
        <taxon>Sphingomonadaceae</taxon>
        <taxon>Sphingomonas</taxon>
    </lineage>
</organism>
<evidence type="ECO:0000313" key="1">
    <source>
        <dbReference type="EMBL" id="MBJ6121942.1"/>
    </source>
</evidence>
<proteinExistence type="predicted"/>
<dbReference type="EMBL" id="JAELXS010000004">
    <property type="protein sequence ID" value="MBJ6121942.1"/>
    <property type="molecule type" value="Genomic_DNA"/>
</dbReference>
<sequence>MSPDDRDDLSVYLIFSEPDDRFYRVVRSVAGAGYAVLRYASLHRNVIGLVPDEVGPFNMEMVDAALPMDAPSMCVRQTGAN</sequence>
<reference evidence="2" key="1">
    <citation type="submission" date="2020-12" db="EMBL/GenBank/DDBJ databases">
        <title>Hymenobacter sp.</title>
        <authorList>
            <person name="Kim M.K."/>
        </authorList>
    </citation>
    <scope>NUCLEOTIDE SEQUENCE [LARGE SCALE GENOMIC DNA]</scope>
    <source>
        <strain evidence="2">BT553</strain>
    </source>
</reference>
<name>A0ABS0XPG6_9SPHN</name>
<protein>
    <submittedName>
        <fullName evidence="1">Uncharacterized protein</fullName>
    </submittedName>
</protein>
<comment type="caution">
    <text evidence="1">The sequence shown here is derived from an EMBL/GenBank/DDBJ whole genome shotgun (WGS) entry which is preliminary data.</text>
</comment>
<keyword evidence="2" id="KW-1185">Reference proteome</keyword>
<accession>A0ABS0XPG6</accession>
<dbReference type="Proteomes" id="UP000640426">
    <property type="component" value="Unassembled WGS sequence"/>
</dbReference>
<gene>
    <name evidence="1" type="ORF">JAO74_09075</name>
</gene>